<proteinExistence type="predicted"/>
<sequence length="100" mass="10908">MYTDLDLLLARLEGQDERRVEEGVRDGGEGYDDFLLLSDVLGQAVPAGASATELAETLTVARVECERRRVTKSGKVKSKLSVVGVRCVDCAVRLGSLRRL</sequence>
<dbReference type="OrthoDB" id="8062037at2759"/>
<name>A0A5C5FS10_9BASI</name>
<evidence type="ECO:0000313" key="1">
    <source>
        <dbReference type="EMBL" id="TNY19610.1"/>
    </source>
</evidence>
<accession>A0A5C5FS10</accession>
<dbReference type="EMBL" id="SOZI01000090">
    <property type="protein sequence ID" value="TNY19610.1"/>
    <property type="molecule type" value="Genomic_DNA"/>
</dbReference>
<dbReference type="AlphaFoldDB" id="A0A5C5FS10"/>
<dbReference type="STRING" id="5288.A0A5C5FS10"/>
<reference evidence="1 2" key="1">
    <citation type="submission" date="2019-03" db="EMBL/GenBank/DDBJ databases">
        <title>Rhodosporidium diobovatum UCD-FST 08-225 genome sequencing, assembly, and annotation.</title>
        <authorList>
            <person name="Fakankun I.U."/>
            <person name="Fristensky B."/>
            <person name="Levin D.B."/>
        </authorList>
    </citation>
    <scope>NUCLEOTIDE SEQUENCE [LARGE SCALE GENOMIC DNA]</scope>
    <source>
        <strain evidence="1 2">UCD-FST 08-225</strain>
    </source>
</reference>
<evidence type="ECO:0000313" key="2">
    <source>
        <dbReference type="Proteomes" id="UP000311382"/>
    </source>
</evidence>
<protein>
    <submittedName>
        <fullName evidence="1">Uncharacterized protein</fullName>
    </submittedName>
</protein>
<gene>
    <name evidence="1" type="ORF">DMC30DRAFT_399946</name>
</gene>
<comment type="caution">
    <text evidence="1">The sequence shown here is derived from an EMBL/GenBank/DDBJ whole genome shotgun (WGS) entry which is preliminary data.</text>
</comment>
<keyword evidence="2" id="KW-1185">Reference proteome</keyword>
<dbReference type="Proteomes" id="UP000311382">
    <property type="component" value="Unassembled WGS sequence"/>
</dbReference>
<organism evidence="1 2">
    <name type="scientific">Rhodotorula diobovata</name>
    <dbReference type="NCBI Taxonomy" id="5288"/>
    <lineage>
        <taxon>Eukaryota</taxon>
        <taxon>Fungi</taxon>
        <taxon>Dikarya</taxon>
        <taxon>Basidiomycota</taxon>
        <taxon>Pucciniomycotina</taxon>
        <taxon>Microbotryomycetes</taxon>
        <taxon>Sporidiobolales</taxon>
        <taxon>Sporidiobolaceae</taxon>
        <taxon>Rhodotorula</taxon>
    </lineage>
</organism>